<dbReference type="PANTHER" id="PTHR24567">
    <property type="entry name" value="CRP FAMILY TRANSCRIPTIONAL REGULATORY PROTEIN"/>
    <property type="match status" value="1"/>
</dbReference>
<dbReference type="SUPFAM" id="SSF51206">
    <property type="entry name" value="cAMP-binding domain-like"/>
    <property type="match status" value="1"/>
</dbReference>
<dbReference type="PROSITE" id="PS50042">
    <property type="entry name" value="CNMP_BINDING_3"/>
    <property type="match status" value="1"/>
</dbReference>
<dbReference type="OrthoDB" id="9784809at2"/>
<sequence length="188" mass="20913">MFATLWRLTVNPFWSNIFHKKSEADSLISFLRSLAIFADLGRREVNFIASLVHARRYDPAETIFETGDPGTGMYAVRSGRVAIFIRHPDGHKEQLAVLGPGDFFGEATLLAPARRTASARTLEDTELVGLFRADLLEATKKHPSVTNAILISLARILSERMQAAEMEIRQLRTALRLSPPPADPEGDK</sequence>
<organism evidence="2 3">
    <name type="scientific">Trichloromonas acetexigens</name>
    <dbReference type="NCBI Taxonomy" id="38815"/>
    <lineage>
        <taxon>Bacteria</taxon>
        <taxon>Pseudomonadati</taxon>
        <taxon>Thermodesulfobacteriota</taxon>
        <taxon>Desulfuromonadia</taxon>
        <taxon>Desulfuromonadales</taxon>
        <taxon>Trichloromonadaceae</taxon>
        <taxon>Trichloromonas</taxon>
    </lineage>
</organism>
<dbReference type="Pfam" id="PF00027">
    <property type="entry name" value="cNMP_binding"/>
    <property type="match status" value="1"/>
</dbReference>
<dbReference type="GO" id="GO:0005829">
    <property type="term" value="C:cytosol"/>
    <property type="evidence" value="ECO:0007669"/>
    <property type="project" value="TreeGrafter"/>
</dbReference>
<dbReference type="Gene3D" id="2.60.120.10">
    <property type="entry name" value="Jelly Rolls"/>
    <property type="match status" value="1"/>
</dbReference>
<dbReference type="AlphaFoldDB" id="A0A550J6W1"/>
<feature type="domain" description="Cyclic nucleotide-binding" evidence="1">
    <location>
        <begin position="36"/>
        <end position="135"/>
    </location>
</feature>
<dbReference type="InterPro" id="IPR014710">
    <property type="entry name" value="RmlC-like_jellyroll"/>
</dbReference>
<evidence type="ECO:0000313" key="2">
    <source>
        <dbReference type="EMBL" id="TRO78974.1"/>
    </source>
</evidence>
<dbReference type="PANTHER" id="PTHR24567:SF74">
    <property type="entry name" value="HTH-TYPE TRANSCRIPTIONAL REGULATOR ARCR"/>
    <property type="match status" value="1"/>
</dbReference>
<gene>
    <name evidence="2" type="ORF">FL622_14920</name>
</gene>
<evidence type="ECO:0000313" key="3">
    <source>
        <dbReference type="Proteomes" id="UP000317155"/>
    </source>
</evidence>
<keyword evidence="3" id="KW-1185">Reference proteome</keyword>
<dbReference type="InterPro" id="IPR000595">
    <property type="entry name" value="cNMP-bd_dom"/>
</dbReference>
<accession>A0A550J6W1</accession>
<dbReference type="InterPro" id="IPR018490">
    <property type="entry name" value="cNMP-bd_dom_sf"/>
</dbReference>
<dbReference type="CDD" id="cd00038">
    <property type="entry name" value="CAP_ED"/>
    <property type="match status" value="1"/>
</dbReference>
<protein>
    <submittedName>
        <fullName evidence="2">Cyclic nucleotide-binding domain-containing protein</fullName>
    </submittedName>
</protein>
<dbReference type="Proteomes" id="UP000317155">
    <property type="component" value="Unassembled WGS sequence"/>
</dbReference>
<evidence type="ECO:0000259" key="1">
    <source>
        <dbReference type="PROSITE" id="PS50042"/>
    </source>
</evidence>
<proteinExistence type="predicted"/>
<comment type="caution">
    <text evidence="2">The sequence shown here is derived from an EMBL/GenBank/DDBJ whole genome shotgun (WGS) entry which is preliminary data.</text>
</comment>
<dbReference type="SMART" id="SM00100">
    <property type="entry name" value="cNMP"/>
    <property type="match status" value="1"/>
</dbReference>
<dbReference type="InterPro" id="IPR050397">
    <property type="entry name" value="Env_Response_Regulators"/>
</dbReference>
<name>A0A550J6W1_9BACT</name>
<reference evidence="2 3" key="1">
    <citation type="submission" date="2019-07" db="EMBL/GenBank/DDBJ databases">
        <title>Insights of Desulfuromonas acetexigens electromicrobiology.</title>
        <authorList>
            <person name="Katuri K."/>
            <person name="Sapireddy V."/>
            <person name="Shaw D.R."/>
            <person name="Saikaly P."/>
        </authorList>
    </citation>
    <scope>NUCLEOTIDE SEQUENCE [LARGE SCALE GENOMIC DNA]</scope>
    <source>
        <strain evidence="2 3">2873</strain>
    </source>
</reference>
<dbReference type="GO" id="GO:0003700">
    <property type="term" value="F:DNA-binding transcription factor activity"/>
    <property type="evidence" value="ECO:0007669"/>
    <property type="project" value="TreeGrafter"/>
</dbReference>
<dbReference type="EMBL" id="VJVV01000013">
    <property type="protein sequence ID" value="TRO78974.1"/>
    <property type="molecule type" value="Genomic_DNA"/>
</dbReference>